<dbReference type="Pfam" id="PF04972">
    <property type="entry name" value="BON"/>
    <property type="match status" value="1"/>
</dbReference>
<proteinExistence type="predicted"/>
<accession>F5Y1G4</accession>
<dbReference type="STRING" id="365046.Rta_36330"/>
<evidence type="ECO:0000313" key="4">
    <source>
        <dbReference type="Proteomes" id="UP000008385"/>
    </source>
</evidence>
<dbReference type="PANTHER" id="PTHR34606">
    <property type="entry name" value="BON DOMAIN-CONTAINING PROTEIN"/>
    <property type="match status" value="1"/>
</dbReference>
<keyword evidence="1" id="KW-0732">Signal</keyword>
<dbReference type="Gene3D" id="3.30.1340.30">
    <property type="match status" value="1"/>
</dbReference>
<dbReference type="InterPro" id="IPR007055">
    <property type="entry name" value="BON_dom"/>
</dbReference>
<keyword evidence="4" id="KW-1185">Reference proteome</keyword>
<reference evidence="4" key="1">
    <citation type="submission" date="2006-01" db="EMBL/GenBank/DDBJ databases">
        <title>Genome of the cyst-dividing bacterium Ramlibacter tataouinensis.</title>
        <authorList>
            <person name="Barakat M."/>
            <person name="Ortet P."/>
            <person name="De Luca G."/>
            <person name="Jourlin-Castelli C."/>
            <person name="Ansaldi M."/>
            <person name="Py B."/>
            <person name="Fichant G."/>
            <person name="Coutinho P."/>
            <person name="Voulhoux R."/>
            <person name="Bastien O."/>
            <person name="Roy S."/>
            <person name="Marechal E."/>
            <person name="Henrissat B."/>
            <person name="Quentin Y."/>
            <person name="Noirot P."/>
            <person name="Filloux A."/>
            <person name="Mejean V."/>
            <person name="DuBow M."/>
            <person name="Barras F."/>
            <person name="Heulin T."/>
        </authorList>
    </citation>
    <scope>NUCLEOTIDE SEQUENCE [LARGE SCALE GENOMIC DNA]</scope>
    <source>
        <strain evidence="4">ATCC BAA-407 / DSM 14655 / LMG 21543 / TTB310</strain>
    </source>
</reference>
<dbReference type="Proteomes" id="UP000008385">
    <property type="component" value="Chromosome"/>
</dbReference>
<dbReference type="PROSITE" id="PS51257">
    <property type="entry name" value="PROKAR_LIPOPROTEIN"/>
    <property type="match status" value="1"/>
</dbReference>
<dbReference type="eggNOG" id="COG2823">
    <property type="taxonomic scope" value="Bacteria"/>
</dbReference>
<dbReference type="PROSITE" id="PS50914">
    <property type="entry name" value="BON"/>
    <property type="match status" value="1"/>
</dbReference>
<evidence type="ECO:0000259" key="2">
    <source>
        <dbReference type="PROSITE" id="PS50914"/>
    </source>
</evidence>
<dbReference type="HOGENOM" id="CLU_2082930_0_0_4"/>
<dbReference type="AlphaFoldDB" id="F5Y1G4"/>
<dbReference type="EMBL" id="CP000245">
    <property type="protein sequence ID" value="AEG94748.1"/>
    <property type="molecule type" value="Genomic_DNA"/>
</dbReference>
<dbReference type="InterPro" id="IPR051686">
    <property type="entry name" value="Lipoprotein_DolP"/>
</dbReference>
<evidence type="ECO:0000313" key="3">
    <source>
        <dbReference type="EMBL" id="AEG94748.1"/>
    </source>
</evidence>
<dbReference type="KEGG" id="rta:Rta_36330"/>
<dbReference type="PANTHER" id="PTHR34606:SF15">
    <property type="entry name" value="BON DOMAIN-CONTAINING PROTEIN"/>
    <property type="match status" value="1"/>
</dbReference>
<evidence type="ECO:0000256" key="1">
    <source>
        <dbReference type="SAM" id="SignalP"/>
    </source>
</evidence>
<sequence>MRVSIFHLLSAALVGVLVACEATAAAPVRGRATGLCPSGEARFWRDQALTVRLAGQLQMHQPLRRERIEVQVRGGVVLLSGSVSSPRQQRAAAQLAARVEGVRCVQNFMRVGPPRSR</sequence>
<feature type="chain" id="PRO_5003334895" description="BON domain-containing protein" evidence="1">
    <location>
        <begin position="25"/>
        <end position="117"/>
    </location>
</feature>
<gene>
    <name evidence="3" type="ordered locus">Rta_36330</name>
</gene>
<name>F5Y1G4_RAMTT</name>
<organism evidence="3 4">
    <name type="scientific">Ramlibacter tataouinensis (strain ATCC BAA-407 / DSM 14655 / LMG 21543 / TTB310)</name>
    <dbReference type="NCBI Taxonomy" id="365046"/>
    <lineage>
        <taxon>Bacteria</taxon>
        <taxon>Pseudomonadati</taxon>
        <taxon>Pseudomonadota</taxon>
        <taxon>Betaproteobacteria</taxon>
        <taxon>Burkholderiales</taxon>
        <taxon>Comamonadaceae</taxon>
        <taxon>Ramlibacter</taxon>
    </lineage>
</organism>
<protein>
    <recommendedName>
        <fullName evidence="2">BON domain-containing protein</fullName>
    </recommendedName>
</protein>
<feature type="domain" description="BON" evidence="2">
    <location>
        <begin position="45"/>
        <end position="113"/>
    </location>
</feature>
<feature type="signal peptide" evidence="1">
    <location>
        <begin position="1"/>
        <end position="24"/>
    </location>
</feature>
<reference evidence="3 4" key="2">
    <citation type="journal article" date="2011" name="PLoS ONE">
        <title>The Cyst-Dividing Bacterium Ramlibacter tataouinensis TTB310 Genome Reveals a Well-Stocked Toolbox for Adaptation to a Desert Environment.</title>
        <authorList>
            <person name="De Luca G."/>
            <person name="Barakat M."/>
            <person name="Ortet P."/>
            <person name="Fochesato S."/>
            <person name="Jourlin-Castelli C."/>
            <person name="Ansaldi M."/>
            <person name="Py B."/>
            <person name="Fichant G."/>
            <person name="Coutinho P.M."/>
            <person name="Voulhoux R."/>
            <person name="Bastien O."/>
            <person name="Marechal E."/>
            <person name="Henrissat B."/>
            <person name="Quentin Y."/>
            <person name="Noirot P."/>
            <person name="Filloux A."/>
            <person name="Mejean V."/>
            <person name="Dubow M.S."/>
            <person name="Barras F."/>
            <person name="Barbe V."/>
            <person name="Weissenbach J."/>
            <person name="Mihalcescu I."/>
            <person name="Vermeglio A."/>
            <person name="Achouak W."/>
            <person name="Heulin T."/>
        </authorList>
    </citation>
    <scope>NUCLEOTIDE SEQUENCE [LARGE SCALE GENOMIC DNA]</scope>
    <source>
        <strain evidence="4">ATCC BAA-407 / DSM 14655 / LMG 21543 / TTB310</strain>
    </source>
</reference>